<feature type="binding site" evidence="6">
    <location>
        <position position="40"/>
    </location>
    <ligand>
        <name>Fe cation</name>
        <dbReference type="ChEBI" id="CHEBI:24875"/>
        <label>1</label>
    </ligand>
</feature>
<evidence type="ECO:0000313" key="7">
    <source>
        <dbReference type="EMBL" id="SNZ09654.1"/>
    </source>
</evidence>
<evidence type="ECO:0000256" key="1">
    <source>
        <dbReference type="ARBA" id="ARBA00022723"/>
    </source>
</evidence>
<keyword evidence="1 6" id="KW-0479">Metal-binding</keyword>
<feature type="binding site" evidence="6">
    <location>
        <position position="151"/>
    </location>
    <ligand>
        <name>Fe cation</name>
        <dbReference type="ChEBI" id="CHEBI:24875"/>
        <label>2</label>
    </ligand>
</feature>
<feature type="binding site" evidence="6">
    <location>
        <position position="8"/>
    </location>
    <ligand>
        <name>Fe cation</name>
        <dbReference type="ChEBI" id="CHEBI:24875"/>
        <label>1</label>
    </ligand>
</feature>
<feature type="binding site" evidence="6">
    <location>
        <position position="39"/>
    </location>
    <ligand>
        <name>Fe cation</name>
        <dbReference type="ChEBI" id="CHEBI:24875"/>
        <label>2</label>
    </ligand>
</feature>
<keyword evidence="8" id="KW-1185">Reference proteome</keyword>
<dbReference type="PIRSF" id="PIRSF004789">
    <property type="entry name" value="DR1281"/>
    <property type="match status" value="1"/>
</dbReference>
<protein>
    <recommendedName>
        <fullName evidence="9">TIGR00282 family metallophosphoesterase</fullName>
    </recommendedName>
</protein>
<feature type="active site" description="Proton donor" evidence="5">
    <location>
        <position position="68"/>
    </location>
</feature>
<dbReference type="CDD" id="cd07382">
    <property type="entry name" value="MPP_DR1281"/>
    <property type="match status" value="1"/>
</dbReference>
<dbReference type="GO" id="GO:0046872">
    <property type="term" value="F:metal ion binding"/>
    <property type="evidence" value="ECO:0007669"/>
    <property type="project" value="UniProtKB-KW"/>
</dbReference>
<dbReference type="InterPro" id="IPR029052">
    <property type="entry name" value="Metallo-depent_PP-like"/>
</dbReference>
<comment type="similarity">
    <text evidence="4">Belongs to the YmdB-like family.</text>
</comment>
<evidence type="ECO:0000256" key="5">
    <source>
        <dbReference type="PIRSR" id="PIRSR004789-50"/>
    </source>
</evidence>
<evidence type="ECO:0000256" key="6">
    <source>
        <dbReference type="PIRSR" id="PIRSR004789-51"/>
    </source>
</evidence>
<organism evidence="7 8">
    <name type="scientific">Persephonella hydrogeniphila</name>
    <dbReference type="NCBI Taxonomy" id="198703"/>
    <lineage>
        <taxon>Bacteria</taxon>
        <taxon>Pseudomonadati</taxon>
        <taxon>Aquificota</taxon>
        <taxon>Aquificia</taxon>
        <taxon>Aquificales</taxon>
        <taxon>Hydrogenothermaceae</taxon>
        <taxon>Persephonella</taxon>
    </lineage>
</organism>
<reference evidence="8" key="1">
    <citation type="submission" date="2017-09" db="EMBL/GenBank/DDBJ databases">
        <authorList>
            <person name="Varghese N."/>
            <person name="Submissions S."/>
        </authorList>
    </citation>
    <scope>NUCLEOTIDE SEQUENCE [LARGE SCALE GENOMIC DNA]</scope>
    <source>
        <strain evidence="8">DSM 15103</strain>
    </source>
</reference>
<feature type="binding site" evidence="6">
    <location>
        <position position="67"/>
    </location>
    <ligand>
        <name>Fe cation</name>
        <dbReference type="ChEBI" id="CHEBI:24875"/>
        <label>2</label>
    </ligand>
</feature>
<keyword evidence="2" id="KW-0378">Hydrolase</keyword>
<dbReference type="EMBL" id="OBEI01000007">
    <property type="protein sequence ID" value="SNZ09654.1"/>
    <property type="molecule type" value="Genomic_DNA"/>
</dbReference>
<dbReference type="FunFam" id="3.60.21.10:FF:000016">
    <property type="entry name" value="Putative metallophosphoesterase"/>
    <property type="match status" value="1"/>
</dbReference>
<gene>
    <name evidence="7" type="ORF">SAMN06265182_1598</name>
</gene>
<sequence length="257" mass="28785">MRFLCIGDIIGRTGRNALKAFLPDVKEKYRPDFIILNGENAAGGFGITKKVYDEILSLGIDVVTSGNHIFDKKEISQFIDQEERLLRPANYPPQALGRGYGIYEKNGEKIAVINLMGRAFMGIPLDCPFRKFDEIYEKIKDAVDYIIVDFHAEATSEKTAFGFYTDGRADIVFGTHSHVATADEMILPKGTAYITDVGLTGPKYSVIGMKIEEPIQKFLTGMPVKYEVAKGKMIFQAILVEKEGEKADIKRIKIEEE</sequence>
<accession>A0A285NJH5</accession>
<dbReference type="RefSeq" id="WP_097000758.1">
    <property type="nucleotide sequence ID" value="NZ_OBEI01000007.1"/>
</dbReference>
<evidence type="ECO:0000313" key="8">
    <source>
        <dbReference type="Proteomes" id="UP000219036"/>
    </source>
</evidence>
<name>A0A285NJH5_9AQUI</name>
<dbReference type="AlphaFoldDB" id="A0A285NJH5"/>
<evidence type="ECO:0000256" key="2">
    <source>
        <dbReference type="ARBA" id="ARBA00022801"/>
    </source>
</evidence>
<dbReference type="PANTHER" id="PTHR36303:SF1">
    <property type="entry name" value="2',3'-CYCLIC-NUCLEOTIDE 2'-PHOSPHODIESTERASE"/>
    <property type="match status" value="1"/>
</dbReference>
<dbReference type="GO" id="GO:0004113">
    <property type="term" value="F:2',3'-cyclic-nucleotide 3'-phosphodiesterase activity"/>
    <property type="evidence" value="ECO:0007669"/>
    <property type="project" value="TreeGrafter"/>
</dbReference>
<dbReference type="SUPFAM" id="SSF56300">
    <property type="entry name" value="Metallo-dependent phosphatases"/>
    <property type="match status" value="1"/>
</dbReference>
<dbReference type="Pfam" id="PF13277">
    <property type="entry name" value="YmdB"/>
    <property type="match status" value="1"/>
</dbReference>
<proteinExistence type="inferred from homology"/>
<evidence type="ECO:0000256" key="4">
    <source>
        <dbReference type="ARBA" id="ARBA00061401"/>
    </source>
</evidence>
<keyword evidence="3" id="KW-0408">Iron</keyword>
<feature type="binding site" evidence="6">
    <location>
        <position position="176"/>
    </location>
    <ligand>
        <name>Fe cation</name>
        <dbReference type="ChEBI" id="CHEBI:24875"/>
        <label>2</label>
    </ligand>
</feature>
<evidence type="ECO:0000256" key="3">
    <source>
        <dbReference type="ARBA" id="ARBA00023004"/>
    </source>
</evidence>
<dbReference type="Proteomes" id="UP000219036">
    <property type="component" value="Unassembled WGS sequence"/>
</dbReference>
<dbReference type="PANTHER" id="PTHR36303">
    <property type="entry name" value="2',3'-CYCLIC-NUCLEOTIDE 2'-PHOSPHODIESTERASE"/>
    <property type="match status" value="1"/>
</dbReference>
<dbReference type="Gene3D" id="3.60.21.10">
    <property type="match status" value="1"/>
</dbReference>
<dbReference type="OrthoDB" id="9801109at2"/>
<dbReference type="InterPro" id="IPR005235">
    <property type="entry name" value="YmdB-like"/>
</dbReference>
<evidence type="ECO:0008006" key="9">
    <source>
        <dbReference type="Google" id="ProtNLM"/>
    </source>
</evidence>
<dbReference type="NCBIfam" id="TIGR00282">
    <property type="entry name" value="TIGR00282 family metallophosphoesterase"/>
    <property type="match status" value="1"/>
</dbReference>
<feature type="binding site" evidence="6">
    <location>
        <position position="39"/>
    </location>
    <ligand>
        <name>Fe cation</name>
        <dbReference type="ChEBI" id="CHEBI:24875"/>
        <label>1</label>
    </ligand>
</feature>
<feature type="binding site" evidence="6">
    <location>
        <position position="178"/>
    </location>
    <ligand>
        <name>Fe cation</name>
        <dbReference type="ChEBI" id="CHEBI:24875"/>
        <label>1</label>
    </ligand>
</feature>